<dbReference type="Pfam" id="PF25963">
    <property type="entry name" value="Beta-barrel_AAEA"/>
    <property type="match status" value="1"/>
</dbReference>
<name>A0A7X5U6V6_9GAMM</name>
<evidence type="ECO:0000259" key="13">
    <source>
        <dbReference type="Pfam" id="PF25963"/>
    </source>
</evidence>
<proteinExistence type="inferred from homology"/>
<dbReference type="EMBL" id="JAARLZ010000001">
    <property type="protein sequence ID" value="NII04838.1"/>
    <property type="molecule type" value="Genomic_DNA"/>
</dbReference>
<evidence type="ECO:0000256" key="5">
    <source>
        <dbReference type="ARBA" id="ARBA00022519"/>
    </source>
</evidence>
<evidence type="ECO:0000313" key="15">
    <source>
        <dbReference type="Proteomes" id="UP000490980"/>
    </source>
</evidence>
<evidence type="ECO:0000256" key="2">
    <source>
        <dbReference type="ARBA" id="ARBA00009477"/>
    </source>
</evidence>
<dbReference type="GO" id="GO:1990961">
    <property type="term" value="P:xenobiotic detoxification by transmembrane export across the plasma membrane"/>
    <property type="evidence" value="ECO:0007669"/>
    <property type="project" value="UniProtKB-ARBA"/>
</dbReference>
<keyword evidence="5" id="KW-0997">Cell inner membrane</keyword>
<dbReference type="Pfam" id="PF25885">
    <property type="entry name" value="HH_EMRA"/>
    <property type="match status" value="1"/>
</dbReference>
<feature type="domain" description="Multidrug export protein EmrA/FarA alpha-helical hairpin" evidence="12">
    <location>
        <begin position="163"/>
        <end position="282"/>
    </location>
</feature>
<feature type="coiled-coil region" evidence="9">
    <location>
        <begin position="168"/>
        <end position="261"/>
    </location>
</feature>
<evidence type="ECO:0000256" key="1">
    <source>
        <dbReference type="ARBA" id="ARBA00004383"/>
    </source>
</evidence>
<dbReference type="Gene3D" id="2.40.50.100">
    <property type="match status" value="1"/>
</dbReference>
<dbReference type="Gene3D" id="1.10.287.470">
    <property type="entry name" value="Helix hairpin bin"/>
    <property type="match status" value="1"/>
</dbReference>
<evidence type="ECO:0000256" key="11">
    <source>
        <dbReference type="SAM" id="Phobius"/>
    </source>
</evidence>
<dbReference type="InterPro" id="IPR058633">
    <property type="entry name" value="EmrA/FarA_HH"/>
</dbReference>
<dbReference type="PANTHER" id="PTHR30386">
    <property type="entry name" value="MEMBRANE FUSION SUBUNIT OF EMRAB-TOLC MULTIDRUG EFFLUX PUMP"/>
    <property type="match status" value="1"/>
</dbReference>
<dbReference type="InterPro" id="IPR058634">
    <property type="entry name" value="AaeA-lik-b-barrel"/>
</dbReference>
<dbReference type="Proteomes" id="UP000490980">
    <property type="component" value="Unassembled WGS sequence"/>
</dbReference>
<evidence type="ECO:0000256" key="4">
    <source>
        <dbReference type="ARBA" id="ARBA00022475"/>
    </source>
</evidence>
<evidence type="ECO:0000256" key="8">
    <source>
        <dbReference type="ARBA" id="ARBA00023136"/>
    </source>
</evidence>
<dbReference type="AlphaFoldDB" id="A0A7X5U6V6"/>
<evidence type="ECO:0000256" key="7">
    <source>
        <dbReference type="ARBA" id="ARBA00022989"/>
    </source>
</evidence>
<evidence type="ECO:0000259" key="12">
    <source>
        <dbReference type="Pfam" id="PF25885"/>
    </source>
</evidence>
<evidence type="ECO:0000313" key="14">
    <source>
        <dbReference type="EMBL" id="NII04838.1"/>
    </source>
</evidence>
<dbReference type="InterPro" id="IPR050739">
    <property type="entry name" value="MFP"/>
</dbReference>
<comment type="subcellular location">
    <subcellularLocation>
        <location evidence="1">Cell inner membrane</location>
        <topology evidence="1">Single-pass membrane protein</topology>
        <orientation evidence="1">Periplasmic side</orientation>
    </subcellularLocation>
</comment>
<evidence type="ECO:0000256" key="3">
    <source>
        <dbReference type="ARBA" id="ARBA00022448"/>
    </source>
</evidence>
<gene>
    <name evidence="14" type="ORF">HBF25_00400</name>
</gene>
<accession>A0A7X5U6V6</accession>
<dbReference type="GO" id="GO:0046677">
    <property type="term" value="P:response to antibiotic"/>
    <property type="evidence" value="ECO:0007669"/>
    <property type="project" value="UniProtKB-ARBA"/>
</dbReference>
<keyword evidence="6 11" id="KW-0812">Transmembrane</keyword>
<dbReference type="GO" id="GO:0015721">
    <property type="term" value="P:bile acid and bile salt transport"/>
    <property type="evidence" value="ECO:0007669"/>
    <property type="project" value="UniProtKB-ARBA"/>
</dbReference>
<keyword evidence="7 11" id="KW-1133">Transmembrane helix</keyword>
<sequence>MTPENDDPRDEGASEPLPYKYRYKYLHKYGDESSPEEKGDDRHADDRSKADDKDHAAGGDKDKGKDGDKEKDENKKKEDDPKAKRKKILILSIIAAVFILAGITWLLLYLFVFSLRETTDDAYIKGDMVTVSSRVAGTVVEVAAEETDRVHAGQVLIRLDPVDARVSLMNAEGQLAQAVREAQAKMQQANQADAAIPQRRAQYEQARDEYNRRHPLLERRAVSAEEVDTGKRQMQQAQAALQAAEREAAAAHAQVDGTTVENFPAVVQARAQFRNAWVNNGRNAIVSPIEGYAARRQVQVGQRIQPGQDLLTIVPLSDLWVDANFKETQLQHIRIGQPVKVTTDMYSGVEYHGKVIGLNAGTGSAFSLLPAENATGNWIKVVQRLPVRVSLDAEDLRKHPLRVGLSADVTVDTHDRDGRVLSETPRSKPLMTTNVYEQEMGEADQHALEIIRANTVQVPAPVPAKRS</sequence>
<dbReference type="PANTHER" id="PTHR30386:SF19">
    <property type="entry name" value="MULTIDRUG EXPORT PROTEIN EMRA-RELATED"/>
    <property type="match status" value="1"/>
</dbReference>
<evidence type="ECO:0000256" key="6">
    <source>
        <dbReference type="ARBA" id="ARBA00022692"/>
    </source>
</evidence>
<evidence type="ECO:0000256" key="10">
    <source>
        <dbReference type="SAM" id="MobiDB-lite"/>
    </source>
</evidence>
<feature type="transmembrane region" description="Helical" evidence="11">
    <location>
        <begin position="88"/>
        <end position="112"/>
    </location>
</feature>
<dbReference type="GO" id="GO:0005886">
    <property type="term" value="C:plasma membrane"/>
    <property type="evidence" value="ECO:0007669"/>
    <property type="project" value="UniProtKB-SubCell"/>
</dbReference>
<dbReference type="FunFam" id="2.40.30.170:FF:000003">
    <property type="entry name" value="Multidrug resistance protein A"/>
    <property type="match status" value="1"/>
</dbReference>
<comment type="similarity">
    <text evidence="2">Belongs to the membrane fusion protein (MFP) (TC 8.A.1) family.</text>
</comment>
<comment type="caution">
    <text evidence="14">The sequence shown here is derived from an EMBL/GenBank/DDBJ whole genome shotgun (WGS) entry which is preliminary data.</text>
</comment>
<organism evidence="14 15">
    <name type="scientific">Luteibacter anthropi</name>
    <dbReference type="NCBI Taxonomy" id="564369"/>
    <lineage>
        <taxon>Bacteria</taxon>
        <taxon>Pseudomonadati</taxon>
        <taxon>Pseudomonadota</taxon>
        <taxon>Gammaproteobacteria</taxon>
        <taxon>Lysobacterales</taxon>
        <taxon>Rhodanobacteraceae</taxon>
        <taxon>Luteibacter</taxon>
    </lineage>
</organism>
<dbReference type="Gene3D" id="2.40.30.170">
    <property type="match status" value="1"/>
</dbReference>
<keyword evidence="4" id="KW-1003">Cell membrane</keyword>
<dbReference type="RefSeq" id="WP_166945502.1">
    <property type="nucleotide sequence ID" value="NZ_JAARLZ010000001.1"/>
</dbReference>
<reference evidence="14 15" key="1">
    <citation type="submission" date="2020-03" db="EMBL/GenBank/DDBJ databases">
        <authorList>
            <person name="Lai Q."/>
        </authorList>
    </citation>
    <scope>NUCLEOTIDE SEQUENCE [LARGE SCALE GENOMIC DNA]</scope>
    <source>
        <strain evidence="14 15">CCUG 25036</strain>
    </source>
</reference>
<keyword evidence="3" id="KW-0813">Transport</keyword>
<protein>
    <submittedName>
        <fullName evidence="14">HlyD family efflux transporter periplasmic adaptor subunit</fullName>
    </submittedName>
</protein>
<feature type="domain" description="p-hydroxybenzoic acid efflux pump subunit AaeA-like beta-barrel" evidence="13">
    <location>
        <begin position="320"/>
        <end position="411"/>
    </location>
</feature>
<keyword evidence="15" id="KW-1185">Reference proteome</keyword>
<dbReference type="SUPFAM" id="SSF111369">
    <property type="entry name" value="HlyD-like secretion proteins"/>
    <property type="match status" value="2"/>
</dbReference>
<feature type="region of interest" description="Disordered" evidence="10">
    <location>
        <begin position="30"/>
        <end position="81"/>
    </location>
</feature>
<keyword evidence="9" id="KW-0175">Coiled coil</keyword>
<keyword evidence="8 11" id="KW-0472">Membrane</keyword>
<evidence type="ECO:0000256" key="9">
    <source>
        <dbReference type="SAM" id="Coils"/>
    </source>
</evidence>